<feature type="binding site" evidence="9 11">
    <location>
        <begin position="49"/>
        <end position="52"/>
    </location>
    <ligand>
        <name>substrate</name>
    </ligand>
</feature>
<feature type="active site" description="Nucleophile" evidence="9 10">
    <location>
        <position position="50"/>
    </location>
</feature>
<dbReference type="CDD" id="cd05213">
    <property type="entry name" value="NAD_bind_Glutamyl_tRNA_reduct"/>
    <property type="match status" value="1"/>
</dbReference>
<evidence type="ECO:0000256" key="12">
    <source>
        <dbReference type="PIRSR" id="PIRSR000445-3"/>
    </source>
</evidence>
<evidence type="ECO:0000259" key="16">
    <source>
        <dbReference type="Pfam" id="PF01488"/>
    </source>
</evidence>
<dbReference type="AlphaFoldDB" id="A0A010S4S6"/>
<keyword evidence="5 9" id="KW-0560">Oxidoreductase</keyword>
<name>A0A010S4S6_PSEFL</name>
<dbReference type="FunFam" id="3.40.50.720:FF:000031">
    <property type="entry name" value="Glutamyl-tRNA reductase"/>
    <property type="match status" value="1"/>
</dbReference>
<dbReference type="InterPro" id="IPR015896">
    <property type="entry name" value="4pyrrol_synth_GluRdtase_dimer"/>
</dbReference>
<dbReference type="HAMAP" id="MF_00087">
    <property type="entry name" value="Glu_tRNA_reductase"/>
    <property type="match status" value="1"/>
</dbReference>
<dbReference type="Gene3D" id="3.40.50.720">
    <property type="entry name" value="NAD(P)-binding Rossmann-like Domain"/>
    <property type="match status" value="1"/>
</dbReference>
<dbReference type="RefSeq" id="WP_019693630.1">
    <property type="nucleotide sequence ID" value="NZ_AFOY02000005.1"/>
</dbReference>
<comment type="domain">
    <text evidence="9">Possesses an unusual extended V-shaped dimeric structure with each monomer consisting of three distinct domains arranged along a curved 'spinal' alpha-helix. The N-terminal catalytic domain specifically recognizes the glutamate moiety of the substrate. The second domain is the NADPH-binding domain, and the third C-terminal domain is responsible for dimerization.</text>
</comment>
<dbReference type="InterPro" id="IPR018214">
    <property type="entry name" value="GluRdtase_CS"/>
</dbReference>
<dbReference type="OrthoDB" id="110209at2"/>
<dbReference type="InterPro" id="IPR015895">
    <property type="entry name" value="4pyrrol_synth_GluRdtase_N"/>
</dbReference>
<feature type="binding site" evidence="9 12">
    <location>
        <begin position="187"/>
        <end position="192"/>
    </location>
    <ligand>
        <name>NADP(+)</name>
        <dbReference type="ChEBI" id="CHEBI:58349"/>
    </ligand>
</feature>
<organism evidence="18 19">
    <name type="scientific">Pseudomonas fluorescens HK44</name>
    <dbReference type="NCBI Taxonomy" id="1042209"/>
    <lineage>
        <taxon>Bacteria</taxon>
        <taxon>Pseudomonadati</taxon>
        <taxon>Pseudomonadota</taxon>
        <taxon>Gammaproteobacteria</taxon>
        <taxon>Pseudomonadales</taxon>
        <taxon>Pseudomonadaceae</taxon>
        <taxon>Pseudomonas</taxon>
    </lineage>
</organism>
<dbReference type="GO" id="GO:0019353">
    <property type="term" value="P:protoporphyrinogen IX biosynthetic process from glutamate"/>
    <property type="evidence" value="ECO:0007669"/>
    <property type="project" value="TreeGrafter"/>
</dbReference>
<accession>A0A010S4S6</accession>
<dbReference type="PANTHER" id="PTHR43013">
    <property type="entry name" value="GLUTAMYL-TRNA REDUCTASE"/>
    <property type="match status" value="1"/>
</dbReference>
<evidence type="ECO:0000256" key="9">
    <source>
        <dbReference type="HAMAP-Rule" id="MF_00087"/>
    </source>
</evidence>
<dbReference type="EC" id="1.2.1.70" evidence="3 9"/>
<comment type="subunit">
    <text evidence="9">Homodimer.</text>
</comment>
<feature type="binding site" evidence="9 11">
    <location>
        <position position="118"/>
    </location>
    <ligand>
        <name>substrate</name>
    </ligand>
</feature>
<dbReference type="PIRSF" id="PIRSF000445">
    <property type="entry name" value="4pyrrol_synth_GluRdtase"/>
    <property type="match status" value="1"/>
</dbReference>
<evidence type="ECO:0000313" key="19">
    <source>
        <dbReference type="Proteomes" id="UP000022611"/>
    </source>
</evidence>
<evidence type="ECO:0000256" key="2">
    <source>
        <dbReference type="ARBA" id="ARBA00005916"/>
    </source>
</evidence>
<dbReference type="InterPro" id="IPR036291">
    <property type="entry name" value="NAD(P)-bd_dom_sf"/>
</dbReference>
<comment type="caution">
    <text evidence="18">The sequence shown here is derived from an EMBL/GenBank/DDBJ whole genome shotgun (WGS) entry which is preliminary data.</text>
</comment>
<dbReference type="Gene3D" id="3.30.460.30">
    <property type="entry name" value="Glutamyl-tRNA reductase, N-terminal domain"/>
    <property type="match status" value="1"/>
</dbReference>
<dbReference type="Proteomes" id="UP000022611">
    <property type="component" value="Unassembled WGS sequence"/>
</dbReference>
<evidence type="ECO:0000256" key="11">
    <source>
        <dbReference type="PIRSR" id="PIRSR000445-2"/>
    </source>
</evidence>
<feature type="domain" description="Quinate/shikimate 5-dehydrogenase/glutamyl-tRNA reductase" evidence="16">
    <location>
        <begin position="170"/>
        <end position="304"/>
    </location>
</feature>
<dbReference type="GO" id="GO:0050661">
    <property type="term" value="F:NADP binding"/>
    <property type="evidence" value="ECO:0007669"/>
    <property type="project" value="InterPro"/>
</dbReference>
<evidence type="ECO:0000259" key="15">
    <source>
        <dbReference type="Pfam" id="PF00745"/>
    </source>
</evidence>
<evidence type="ECO:0000256" key="5">
    <source>
        <dbReference type="ARBA" id="ARBA00023002"/>
    </source>
</evidence>
<dbReference type="EMBL" id="AFOY02000005">
    <property type="protein sequence ID" value="EXF95639.1"/>
    <property type="molecule type" value="Genomic_DNA"/>
</dbReference>
<comment type="pathway">
    <text evidence="1 9 14">Porphyrin-containing compound metabolism; protoporphyrin-IX biosynthesis; 5-aminolevulinate from L-glutamyl-tRNA(Glu): step 1/2.</text>
</comment>
<dbReference type="eggNOG" id="COG0373">
    <property type="taxonomic scope" value="Bacteria"/>
</dbReference>
<dbReference type="FunFam" id="3.30.460.30:FF:000001">
    <property type="entry name" value="Glutamyl-tRNA reductase"/>
    <property type="match status" value="1"/>
</dbReference>
<proteinExistence type="inferred from homology"/>
<gene>
    <name evidence="9" type="primary">hemA</name>
    <name evidence="18" type="ORF">HK44_023875</name>
</gene>
<dbReference type="GO" id="GO:0008883">
    <property type="term" value="F:glutamyl-tRNA reductase activity"/>
    <property type="evidence" value="ECO:0007669"/>
    <property type="project" value="UniProtKB-UniRule"/>
</dbReference>
<feature type="binding site" evidence="9 11">
    <location>
        <position position="107"/>
    </location>
    <ligand>
        <name>substrate</name>
    </ligand>
</feature>
<dbReference type="PATRIC" id="fig|1042209.11.peg.1321"/>
<dbReference type="InterPro" id="IPR036343">
    <property type="entry name" value="GluRdtase_N_sf"/>
</dbReference>
<feature type="domain" description="Glutamyl-tRNA reductase N-terminal" evidence="17">
    <location>
        <begin position="6"/>
        <end position="154"/>
    </location>
</feature>
<dbReference type="SUPFAM" id="SSF69075">
    <property type="entry name" value="Glutamyl tRNA-reductase dimerization domain"/>
    <property type="match status" value="1"/>
</dbReference>
<dbReference type="HOGENOM" id="CLU_035113_2_2_6"/>
<dbReference type="PANTHER" id="PTHR43013:SF1">
    <property type="entry name" value="GLUTAMYL-TRNA REDUCTASE"/>
    <property type="match status" value="1"/>
</dbReference>
<dbReference type="Pfam" id="PF00745">
    <property type="entry name" value="GlutR_dimer"/>
    <property type="match status" value="1"/>
</dbReference>
<comment type="miscellaneous">
    <text evidence="9">During catalysis, the active site Cys acts as a nucleophile attacking the alpha-carbonyl group of tRNA-bound glutamate with the formation of a thioester intermediate between enzyme and glutamate, and the concomitant release of tRNA(Glu). The thioester intermediate is finally reduced by direct hydride transfer from NADPH, to form the product GSA.</text>
</comment>
<evidence type="ECO:0000256" key="1">
    <source>
        <dbReference type="ARBA" id="ARBA00005059"/>
    </source>
</evidence>
<evidence type="ECO:0000256" key="3">
    <source>
        <dbReference type="ARBA" id="ARBA00012970"/>
    </source>
</evidence>
<evidence type="ECO:0000256" key="14">
    <source>
        <dbReference type="RuleBase" id="RU000584"/>
    </source>
</evidence>
<evidence type="ECO:0000256" key="10">
    <source>
        <dbReference type="PIRSR" id="PIRSR000445-1"/>
    </source>
</evidence>
<evidence type="ECO:0000256" key="4">
    <source>
        <dbReference type="ARBA" id="ARBA00022857"/>
    </source>
</evidence>
<protein>
    <recommendedName>
        <fullName evidence="8 9">Glutamyl-tRNA reductase</fullName>
        <shortName evidence="9">GluTR</shortName>
        <ecNumber evidence="3 9">1.2.1.70</ecNumber>
    </recommendedName>
</protein>
<comment type="similarity">
    <text evidence="2 9 14">Belongs to the glutamyl-tRNA reductase family.</text>
</comment>
<feature type="binding site" evidence="9 11">
    <location>
        <begin position="112"/>
        <end position="114"/>
    </location>
    <ligand>
        <name>substrate</name>
    </ligand>
</feature>
<dbReference type="Pfam" id="PF05201">
    <property type="entry name" value="GlutR_N"/>
    <property type="match status" value="1"/>
</dbReference>
<evidence type="ECO:0000256" key="6">
    <source>
        <dbReference type="ARBA" id="ARBA00023244"/>
    </source>
</evidence>
<evidence type="ECO:0000256" key="13">
    <source>
        <dbReference type="PIRSR" id="PIRSR000445-4"/>
    </source>
</evidence>
<keyword evidence="6 9" id="KW-0627">Porphyrin biosynthesis</keyword>
<dbReference type="SUPFAM" id="SSF69742">
    <property type="entry name" value="Glutamyl tRNA-reductase catalytic, N-terminal domain"/>
    <property type="match status" value="1"/>
</dbReference>
<sequence length="429" mass="46808">MAFLALGINHKTASVDVRERVAFTPEQLVEALQQLCRLTDSREAAILSTCNRSELYIEQDHLSADTVLRWLADYHHLSLEELRASAYVHEDDAAVRHMMRVASGLDSLVLGEPQILGQMKSAYAVAREAGTIGPLLGRLFQATFNAAKQVRTDTAIGENPVSVAFAAVSLAKQIFSDLQRSQALLIGAGETITLVARHLHELGVKRIVVANRTLERASILAEQFGAHAVLLSDIPAELVRSDIVISSTASQLPILGKGAVESALKLRKHKPIFMVDIAVPRDIEPEVGELDDVYLYSVDDLHEVVAENLKSRQGAAQAAEEMVSIGADDFMVRLRELAAVDVLKAYRQQSERLRDEELHKAQRLLANGSSAEDVLVQLARGLTNKLLHAPSVQLKKLTAEGRLDALAMAQELFALGEGNSDSSSDKKPQ</sequence>
<dbReference type="InterPro" id="IPR000343">
    <property type="entry name" value="4pyrrol_synth_GluRdtase"/>
</dbReference>
<dbReference type="Pfam" id="PF01488">
    <property type="entry name" value="Shikimate_DH"/>
    <property type="match status" value="1"/>
</dbReference>
<evidence type="ECO:0000256" key="7">
    <source>
        <dbReference type="ARBA" id="ARBA00047464"/>
    </source>
</evidence>
<dbReference type="UniPathway" id="UPA00251">
    <property type="reaction ID" value="UER00316"/>
</dbReference>
<dbReference type="SUPFAM" id="SSF51735">
    <property type="entry name" value="NAD(P)-binding Rossmann-fold domains"/>
    <property type="match status" value="1"/>
</dbReference>
<dbReference type="PROSITE" id="PS00747">
    <property type="entry name" value="GLUTR"/>
    <property type="match status" value="1"/>
</dbReference>
<dbReference type="InterPro" id="IPR006151">
    <property type="entry name" value="Shikm_DH/Glu-tRNA_Rdtase"/>
</dbReference>
<dbReference type="NCBIfam" id="TIGR01035">
    <property type="entry name" value="hemA"/>
    <property type="match status" value="1"/>
</dbReference>
<feature type="domain" description="Tetrapyrrole biosynthesis glutamyl-tRNA reductase dimerisation" evidence="15">
    <location>
        <begin position="318"/>
        <end position="415"/>
    </location>
</feature>
<evidence type="ECO:0000256" key="8">
    <source>
        <dbReference type="ARBA" id="ARBA00068659"/>
    </source>
</evidence>
<evidence type="ECO:0000259" key="17">
    <source>
        <dbReference type="Pfam" id="PF05201"/>
    </source>
</evidence>
<reference evidence="18 19" key="1">
    <citation type="journal article" date="2011" name="J. Bacteriol.">
        <title>Draft genome sequence of the polycyclic aromatic hydrocarbon-degrading, genetically engineered bioluminescent bioreporter Pseudomonas fluorescens HK44.</title>
        <authorList>
            <person name="Chauhan A."/>
            <person name="Layton A.C."/>
            <person name="Williams D.E."/>
            <person name="Smartt A.E."/>
            <person name="Ripp S."/>
            <person name="Karpinets T.V."/>
            <person name="Brown S.D."/>
            <person name="Sayler G.S."/>
        </authorList>
    </citation>
    <scope>NUCLEOTIDE SEQUENCE [LARGE SCALE GENOMIC DNA]</scope>
    <source>
        <strain evidence="18 19">HK44</strain>
    </source>
</reference>
<comment type="function">
    <text evidence="9">Catalyzes the NADPH-dependent reduction of glutamyl-tRNA(Glu) to glutamate 1-semialdehyde (GSA).</text>
</comment>
<evidence type="ECO:0000313" key="18">
    <source>
        <dbReference type="EMBL" id="EXF95639.1"/>
    </source>
</evidence>
<feature type="site" description="Important for activity" evidence="9 13">
    <location>
        <position position="97"/>
    </location>
</feature>
<comment type="catalytic activity">
    <reaction evidence="7 9 14">
        <text>(S)-4-amino-5-oxopentanoate + tRNA(Glu) + NADP(+) = L-glutamyl-tRNA(Glu) + NADPH + H(+)</text>
        <dbReference type="Rhea" id="RHEA:12344"/>
        <dbReference type="Rhea" id="RHEA-COMP:9663"/>
        <dbReference type="Rhea" id="RHEA-COMP:9680"/>
        <dbReference type="ChEBI" id="CHEBI:15378"/>
        <dbReference type="ChEBI" id="CHEBI:57501"/>
        <dbReference type="ChEBI" id="CHEBI:57783"/>
        <dbReference type="ChEBI" id="CHEBI:58349"/>
        <dbReference type="ChEBI" id="CHEBI:78442"/>
        <dbReference type="ChEBI" id="CHEBI:78520"/>
        <dbReference type="EC" id="1.2.1.70"/>
    </reaction>
</comment>
<dbReference type="InterPro" id="IPR036453">
    <property type="entry name" value="GluRdtase_dimer_dom_sf"/>
</dbReference>
<keyword evidence="4 9" id="KW-0521">NADP</keyword>